<feature type="binding site" evidence="3">
    <location>
        <position position="123"/>
    </location>
    <ligand>
        <name>Mn(2+)</name>
        <dbReference type="ChEBI" id="CHEBI:29035"/>
        <label>2</label>
    </ligand>
</feature>
<reference evidence="5 6" key="1">
    <citation type="journal article" date="2015" name="J. Biotechnol.">
        <title>Complete genome sequence of a malodorant-producing acetogen, Clostridium scatologenes ATCC 25775(T).</title>
        <authorList>
            <person name="Zhu Z."/>
            <person name="Guo T."/>
            <person name="Zheng H."/>
            <person name="Song T."/>
            <person name="Ouyang P."/>
            <person name="Xie J."/>
        </authorList>
    </citation>
    <scope>NUCLEOTIDE SEQUENCE [LARGE SCALE GENOMIC DNA]</scope>
    <source>
        <strain evidence="5 6">ATCC 25775</strain>
    </source>
</reference>
<dbReference type="PANTHER" id="PTHR11014">
    <property type="entry name" value="PEPTIDASE M20 FAMILY MEMBER"/>
    <property type="match status" value="1"/>
</dbReference>
<dbReference type="Pfam" id="PF07687">
    <property type="entry name" value="M20_dimer"/>
    <property type="match status" value="1"/>
</dbReference>
<accession>A0A0E3K0W6</accession>
<dbReference type="PIRSF" id="PIRSF005962">
    <property type="entry name" value="Pept_M20D_amidohydro"/>
    <property type="match status" value="1"/>
</dbReference>
<organism evidence="5 6">
    <name type="scientific">Clostridium scatologenes</name>
    <dbReference type="NCBI Taxonomy" id="1548"/>
    <lineage>
        <taxon>Bacteria</taxon>
        <taxon>Bacillati</taxon>
        <taxon>Bacillota</taxon>
        <taxon>Clostridia</taxon>
        <taxon>Eubacteriales</taxon>
        <taxon>Clostridiaceae</taxon>
        <taxon>Clostridium</taxon>
    </lineage>
</organism>
<dbReference type="NCBIfam" id="TIGR01891">
    <property type="entry name" value="amidohydrolases"/>
    <property type="match status" value="1"/>
</dbReference>
<dbReference type="STRING" id="1548.CSCA_2912"/>
<dbReference type="Gene3D" id="3.40.630.10">
    <property type="entry name" value="Zn peptidases"/>
    <property type="match status" value="1"/>
</dbReference>
<feature type="binding site" evidence="3">
    <location>
        <position position="125"/>
    </location>
    <ligand>
        <name>Mn(2+)</name>
        <dbReference type="ChEBI" id="CHEBI:29035"/>
        <label>2</label>
    </ligand>
</feature>
<dbReference type="HOGENOM" id="CLU_023257_0_1_9"/>
<feature type="domain" description="Peptidase M20 dimerisation" evidence="4">
    <location>
        <begin position="211"/>
        <end position="308"/>
    </location>
</feature>
<proteinExistence type="inferred from homology"/>
<dbReference type="InterPro" id="IPR011650">
    <property type="entry name" value="Peptidase_M20_dimer"/>
</dbReference>
<evidence type="ECO:0000259" key="4">
    <source>
        <dbReference type="Pfam" id="PF07687"/>
    </source>
</evidence>
<dbReference type="AlphaFoldDB" id="A0A0E3K0W6"/>
<feature type="binding site" evidence="3">
    <location>
        <position position="159"/>
    </location>
    <ligand>
        <name>Mn(2+)</name>
        <dbReference type="ChEBI" id="CHEBI:29035"/>
        <label>2</label>
    </ligand>
</feature>
<name>A0A0E3K0W6_CLOSL</name>
<dbReference type="PANTHER" id="PTHR11014:SF63">
    <property type="entry name" value="METALLOPEPTIDASE, PUTATIVE (AFU_ORTHOLOGUE AFUA_6G09600)-RELATED"/>
    <property type="match status" value="1"/>
</dbReference>
<dbReference type="InterPro" id="IPR017439">
    <property type="entry name" value="Amidohydrolase"/>
</dbReference>
<comment type="similarity">
    <text evidence="1">Belongs to the peptidase M20 family.</text>
</comment>
<dbReference type="InterPro" id="IPR002933">
    <property type="entry name" value="Peptidase_M20"/>
</dbReference>
<protein>
    <submittedName>
        <fullName evidence="5">Amidohydrolase</fullName>
    </submittedName>
</protein>
<sequence length="421" mass="46282">MSTFDVNSSVYEVNRIMNSKIRNISEEIQDLLIKIRRDLHAIPELAFEEYQTSEMIISELKKLKGMKILTGYAGGTGIIATLCGKKGKSDKCVMIRADIDALPIEENNNLTYCSKKKGKMHACGHDAHITWTLGAAMILTQLQESFSGTVKFVFQPAEEIAAGAKKMVEEKVLENPKVDIVLGAHGFPQYDTGKIIIPEKNAFSAARPLSIRVIGKGGHGSWPQDCVDPIAVANQIYMSLQQIISRKMKPSDASVLTIGSIHAGPTDKGNIIPNECILRGTLRHTTLNGMESMVQWVEEISKHIAEANGAKVVVQCYHGVEPVINDKYCSRIFKKSAEEIVGKENVEMLEESNLGGEDFYHYSQKVKSVYFFVGCAPKNKVGTFSLHSSNFCIDENILGTVAAVLSNTAISFFMNNNIGGD</sequence>
<evidence type="ECO:0000256" key="1">
    <source>
        <dbReference type="ARBA" id="ARBA00006153"/>
    </source>
</evidence>
<gene>
    <name evidence="5" type="ORF">CSCA_2912</name>
</gene>
<evidence type="ECO:0000256" key="2">
    <source>
        <dbReference type="ARBA" id="ARBA00022801"/>
    </source>
</evidence>
<keyword evidence="2 5" id="KW-0378">Hydrolase</keyword>
<evidence type="ECO:0000256" key="3">
    <source>
        <dbReference type="PIRSR" id="PIRSR005962-1"/>
    </source>
</evidence>
<comment type="cofactor">
    <cofactor evidence="3">
        <name>Mn(2+)</name>
        <dbReference type="ChEBI" id="CHEBI:29035"/>
    </cofactor>
    <text evidence="3">The Mn(2+) ion enhances activity.</text>
</comment>
<dbReference type="KEGG" id="csq:CSCA_2912"/>
<dbReference type="EMBL" id="CP009933">
    <property type="protein sequence ID" value="AKA70037.1"/>
    <property type="molecule type" value="Genomic_DNA"/>
</dbReference>
<dbReference type="FunFam" id="3.30.70.360:FF:000014">
    <property type="entry name" value="N-acyl-L-amino acid amidohydrolase"/>
    <property type="match status" value="1"/>
</dbReference>
<keyword evidence="3" id="KW-0479">Metal-binding</keyword>
<dbReference type="SUPFAM" id="SSF55031">
    <property type="entry name" value="Bacterial exopeptidase dimerisation domain"/>
    <property type="match status" value="1"/>
</dbReference>
<feature type="binding site" evidence="3">
    <location>
        <position position="387"/>
    </location>
    <ligand>
        <name>Mn(2+)</name>
        <dbReference type="ChEBI" id="CHEBI:29035"/>
        <label>2</label>
    </ligand>
</feature>
<evidence type="ECO:0000313" key="6">
    <source>
        <dbReference type="Proteomes" id="UP000033115"/>
    </source>
</evidence>
<dbReference type="SUPFAM" id="SSF53187">
    <property type="entry name" value="Zn-dependent exopeptidases"/>
    <property type="match status" value="1"/>
</dbReference>
<keyword evidence="3" id="KW-0464">Manganese</keyword>
<dbReference type="Gene3D" id="3.30.70.360">
    <property type="match status" value="1"/>
</dbReference>
<dbReference type="CDD" id="cd03886">
    <property type="entry name" value="M20_Acy1"/>
    <property type="match status" value="1"/>
</dbReference>
<dbReference type="InterPro" id="IPR036264">
    <property type="entry name" value="Bact_exopeptidase_dim_dom"/>
</dbReference>
<dbReference type="Pfam" id="PF01546">
    <property type="entry name" value="Peptidase_M20"/>
    <property type="match status" value="1"/>
</dbReference>
<dbReference type="GO" id="GO:0016787">
    <property type="term" value="F:hydrolase activity"/>
    <property type="evidence" value="ECO:0007669"/>
    <property type="project" value="UniProtKB-KW"/>
</dbReference>
<dbReference type="Proteomes" id="UP000033115">
    <property type="component" value="Chromosome"/>
</dbReference>
<keyword evidence="6" id="KW-1185">Reference proteome</keyword>
<dbReference type="GO" id="GO:0046872">
    <property type="term" value="F:metal ion binding"/>
    <property type="evidence" value="ECO:0007669"/>
    <property type="project" value="UniProtKB-KW"/>
</dbReference>
<evidence type="ECO:0000313" key="5">
    <source>
        <dbReference type="EMBL" id="AKA70037.1"/>
    </source>
</evidence>
<feature type="binding site" evidence="3">
    <location>
        <position position="185"/>
    </location>
    <ligand>
        <name>Mn(2+)</name>
        <dbReference type="ChEBI" id="CHEBI:29035"/>
        <label>2</label>
    </ligand>
</feature>